<accession>A0ABQ5IAH9</accession>
<sequence length="364" mass="41139">MRMPMIMLIESSTLWVDRLTPGAVNTWDLLKKPLSKGIVHHPRPLNDLKTSTTSSRKAMNRYTKLGNGLNTMNRQLLDSQGPIPGMTTTQALTAIQTMADHFQKWHDGTSSRNISSSSNTDGLAAIISKLDNLGRDMKKLKENVHAIQVGCQIYEGPHLDKECPLNEEVKQLEEVKYREFGRSAPFSGSNGPKFRVGPPGYYTRTDNRPPYGEKRPSLEELMNKHQEESARRSAEMKEWTTNGTPSSSVGECKVVNNDHETQHRPISSRKLNDKEDWTTKDIQCQFPPKELNPGNFTLPCTIGNFNFYGMTDLGASVNVMHRNTFEYLRLTNLRNTNMLVKMADMTKKAPLEVLKTSQVRINNS</sequence>
<dbReference type="Proteomes" id="UP001151760">
    <property type="component" value="Unassembled WGS sequence"/>
</dbReference>
<dbReference type="Gene3D" id="2.40.70.10">
    <property type="entry name" value="Acid Proteases"/>
    <property type="match status" value="1"/>
</dbReference>
<evidence type="ECO:0000256" key="1">
    <source>
        <dbReference type="SAM" id="MobiDB-lite"/>
    </source>
</evidence>
<dbReference type="PANTHER" id="PTHR33067:SF9">
    <property type="entry name" value="RNA-DIRECTED DNA POLYMERASE"/>
    <property type="match status" value="1"/>
</dbReference>
<keyword evidence="3" id="KW-1185">Reference proteome</keyword>
<feature type="region of interest" description="Disordered" evidence="1">
    <location>
        <begin position="222"/>
        <end position="252"/>
    </location>
</feature>
<evidence type="ECO:0000313" key="3">
    <source>
        <dbReference type="Proteomes" id="UP001151760"/>
    </source>
</evidence>
<dbReference type="PANTHER" id="PTHR33067">
    <property type="entry name" value="RNA-DIRECTED DNA POLYMERASE-RELATED"/>
    <property type="match status" value="1"/>
</dbReference>
<feature type="compositionally biased region" description="Basic and acidic residues" evidence="1">
    <location>
        <begin position="222"/>
        <end position="238"/>
    </location>
</feature>
<proteinExistence type="predicted"/>
<name>A0ABQ5IAH9_9ASTR</name>
<evidence type="ECO:0000313" key="2">
    <source>
        <dbReference type="EMBL" id="GJT97149.1"/>
    </source>
</evidence>
<dbReference type="EMBL" id="BQNB010020547">
    <property type="protein sequence ID" value="GJT97149.1"/>
    <property type="molecule type" value="Genomic_DNA"/>
</dbReference>
<reference evidence="2" key="2">
    <citation type="submission" date="2022-01" db="EMBL/GenBank/DDBJ databases">
        <authorList>
            <person name="Yamashiro T."/>
            <person name="Shiraishi A."/>
            <person name="Satake H."/>
            <person name="Nakayama K."/>
        </authorList>
    </citation>
    <scope>NUCLEOTIDE SEQUENCE</scope>
</reference>
<feature type="compositionally biased region" description="Polar residues" evidence="1">
    <location>
        <begin position="239"/>
        <end position="249"/>
    </location>
</feature>
<organism evidence="2 3">
    <name type="scientific">Tanacetum coccineum</name>
    <dbReference type="NCBI Taxonomy" id="301880"/>
    <lineage>
        <taxon>Eukaryota</taxon>
        <taxon>Viridiplantae</taxon>
        <taxon>Streptophyta</taxon>
        <taxon>Embryophyta</taxon>
        <taxon>Tracheophyta</taxon>
        <taxon>Spermatophyta</taxon>
        <taxon>Magnoliopsida</taxon>
        <taxon>eudicotyledons</taxon>
        <taxon>Gunneridae</taxon>
        <taxon>Pentapetalae</taxon>
        <taxon>asterids</taxon>
        <taxon>campanulids</taxon>
        <taxon>Asterales</taxon>
        <taxon>Asteraceae</taxon>
        <taxon>Asteroideae</taxon>
        <taxon>Anthemideae</taxon>
        <taxon>Anthemidinae</taxon>
        <taxon>Tanacetum</taxon>
    </lineage>
</organism>
<comment type="caution">
    <text evidence="2">The sequence shown here is derived from an EMBL/GenBank/DDBJ whole genome shotgun (WGS) entry which is preliminary data.</text>
</comment>
<reference evidence="2" key="1">
    <citation type="journal article" date="2022" name="Int. J. Mol. Sci.">
        <title>Draft Genome of Tanacetum Coccineum: Genomic Comparison of Closely Related Tanacetum-Family Plants.</title>
        <authorList>
            <person name="Yamashiro T."/>
            <person name="Shiraishi A."/>
            <person name="Nakayama K."/>
            <person name="Satake H."/>
        </authorList>
    </citation>
    <scope>NUCLEOTIDE SEQUENCE</scope>
</reference>
<protein>
    <submittedName>
        <fullName evidence="2">Zinc knuckle CX2CX4HX4C containing protein</fullName>
    </submittedName>
</protein>
<gene>
    <name evidence="2" type="ORF">Tco_1092667</name>
</gene>
<dbReference type="InterPro" id="IPR021109">
    <property type="entry name" value="Peptidase_aspartic_dom_sf"/>
</dbReference>